<dbReference type="Proteomes" id="UP000322214">
    <property type="component" value="Chromosome"/>
</dbReference>
<accession>A0A5B9P674</accession>
<dbReference type="RefSeq" id="WP_075082196.1">
    <property type="nucleotide sequence ID" value="NZ_LWSI01000004.1"/>
</dbReference>
<proteinExistence type="predicted"/>
<gene>
    <name evidence="1" type="ORF">MFFC18_19480</name>
</gene>
<evidence type="ECO:0000313" key="1">
    <source>
        <dbReference type="EMBL" id="QEG22087.1"/>
    </source>
</evidence>
<organism evidence="1 2">
    <name type="scientific">Mariniblastus fucicola</name>
    <dbReference type="NCBI Taxonomy" id="980251"/>
    <lineage>
        <taxon>Bacteria</taxon>
        <taxon>Pseudomonadati</taxon>
        <taxon>Planctomycetota</taxon>
        <taxon>Planctomycetia</taxon>
        <taxon>Pirellulales</taxon>
        <taxon>Pirellulaceae</taxon>
        <taxon>Mariniblastus</taxon>
    </lineage>
</organism>
<dbReference type="AlphaFoldDB" id="A0A5B9P674"/>
<reference evidence="1 2" key="1">
    <citation type="submission" date="2019-08" db="EMBL/GenBank/DDBJ databases">
        <title>Deep-cultivation of Planctomycetes and their phenomic and genomic characterization uncovers novel biology.</title>
        <authorList>
            <person name="Wiegand S."/>
            <person name="Jogler M."/>
            <person name="Boedeker C."/>
            <person name="Pinto D."/>
            <person name="Vollmers J."/>
            <person name="Rivas-Marin E."/>
            <person name="Kohn T."/>
            <person name="Peeters S.H."/>
            <person name="Heuer A."/>
            <person name="Rast P."/>
            <person name="Oberbeckmann S."/>
            <person name="Bunk B."/>
            <person name="Jeske O."/>
            <person name="Meyerdierks A."/>
            <person name="Storesund J.E."/>
            <person name="Kallscheuer N."/>
            <person name="Luecker S."/>
            <person name="Lage O.M."/>
            <person name="Pohl T."/>
            <person name="Merkel B.J."/>
            <person name="Hornburger P."/>
            <person name="Mueller R.-W."/>
            <person name="Bruemmer F."/>
            <person name="Labrenz M."/>
            <person name="Spormann A.M."/>
            <person name="Op den Camp H."/>
            <person name="Overmann J."/>
            <person name="Amann R."/>
            <person name="Jetten M.S.M."/>
            <person name="Mascher T."/>
            <person name="Medema M.H."/>
            <person name="Devos D.P."/>
            <person name="Kaster A.-K."/>
            <person name="Ovreas L."/>
            <person name="Rohde M."/>
            <person name="Galperin M.Y."/>
            <person name="Jogler C."/>
        </authorList>
    </citation>
    <scope>NUCLEOTIDE SEQUENCE [LARGE SCALE GENOMIC DNA]</scope>
    <source>
        <strain evidence="1 2">FC18</strain>
    </source>
</reference>
<evidence type="ECO:0000313" key="2">
    <source>
        <dbReference type="Proteomes" id="UP000322214"/>
    </source>
</evidence>
<dbReference type="EMBL" id="CP042912">
    <property type="protein sequence ID" value="QEG22087.1"/>
    <property type="molecule type" value="Genomic_DNA"/>
</dbReference>
<dbReference type="KEGG" id="mff:MFFC18_19480"/>
<sequence>MFATKLFKVEGWIAAYWADVNGREQYLGKPFKMSLGQRLVFYTQIEVNLNRLPKSLVSRMPPGDFPTNVDWQRTELVTWALPDTYIE</sequence>
<keyword evidence="2" id="KW-1185">Reference proteome</keyword>
<protein>
    <submittedName>
        <fullName evidence="1">Uncharacterized protein</fullName>
    </submittedName>
</protein>
<name>A0A5B9P674_9BACT</name>